<comment type="caution">
    <text evidence="4">The sequence shown here is derived from an EMBL/GenBank/DDBJ whole genome shotgun (WGS) entry which is preliminary data.</text>
</comment>
<dbReference type="RefSeq" id="WP_347613599.1">
    <property type="nucleotide sequence ID" value="NZ_JBDPZC010000021.1"/>
</dbReference>
<dbReference type="Gene3D" id="3.30.300.30">
    <property type="match status" value="1"/>
</dbReference>
<feature type="non-terminal residue" evidence="4">
    <location>
        <position position="1"/>
    </location>
</feature>
<proteinExistence type="predicted"/>
<keyword evidence="2" id="KW-0597">Phosphoprotein</keyword>
<dbReference type="PANTHER" id="PTHR45527:SF1">
    <property type="entry name" value="FATTY ACID SYNTHASE"/>
    <property type="match status" value="1"/>
</dbReference>
<dbReference type="InterPro" id="IPR045851">
    <property type="entry name" value="AMP-bd_C_sf"/>
</dbReference>
<evidence type="ECO:0000259" key="3">
    <source>
        <dbReference type="PROSITE" id="PS50075"/>
    </source>
</evidence>
<dbReference type="SMART" id="SM00823">
    <property type="entry name" value="PKS_PP"/>
    <property type="match status" value="1"/>
</dbReference>
<dbReference type="PROSITE" id="PS00012">
    <property type="entry name" value="PHOSPHOPANTETHEINE"/>
    <property type="match status" value="1"/>
</dbReference>
<accession>A0ABV0GLC5</accession>
<dbReference type="Proteomes" id="UP001462640">
    <property type="component" value="Unassembled WGS sequence"/>
</dbReference>
<dbReference type="Gene3D" id="2.30.38.10">
    <property type="entry name" value="Luciferase, Domain 3"/>
    <property type="match status" value="1"/>
</dbReference>
<dbReference type="Pfam" id="PF00550">
    <property type="entry name" value="PP-binding"/>
    <property type="match status" value="1"/>
</dbReference>
<gene>
    <name evidence="4" type="ORF">ABDJ40_24110</name>
</gene>
<dbReference type="InterPro" id="IPR009081">
    <property type="entry name" value="PP-bd_ACP"/>
</dbReference>
<organism evidence="4 5">
    <name type="scientific">Roseateles flavus</name>
    <dbReference type="NCBI Taxonomy" id="3149041"/>
    <lineage>
        <taxon>Bacteria</taxon>
        <taxon>Pseudomonadati</taxon>
        <taxon>Pseudomonadota</taxon>
        <taxon>Betaproteobacteria</taxon>
        <taxon>Burkholderiales</taxon>
        <taxon>Sphaerotilaceae</taxon>
        <taxon>Roseateles</taxon>
    </lineage>
</organism>
<evidence type="ECO:0000313" key="5">
    <source>
        <dbReference type="Proteomes" id="UP001462640"/>
    </source>
</evidence>
<dbReference type="InterPro" id="IPR029058">
    <property type="entry name" value="AB_hydrolase_fold"/>
</dbReference>
<keyword evidence="1" id="KW-0596">Phosphopantetheine</keyword>
<name>A0ABV0GLC5_9BURK</name>
<dbReference type="Gene3D" id="3.40.50.1820">
    <property type="entry name" value="alpha/beta hydrolase"/>
    <property type="match status" value="1"/>
</dbReference>
<dbReference type="PROSITE" id="PS50075">
    <property type="entry name" value="CARRIER"/>
    <property type="match status" value="1"/>
</dbReference>
<evidence type="ECO:0000256" key="2">
    <source>
        <dbReference type="ARBA" id="ARBA00022553"/>
    </source>
</evidence>
<evidence type="ECO:0000256" key="1">
    <source>
        <dbReference type="ARBA" id="ARBA00022450"/>
    </source>
</evidence>
<protein>
    <submittedName>
        <fullName evidence="4">Phosphopantetheine-binding protein</fullName>
    </submittedName>
</protein>
<dbReference type="InterPro" id="IPR036736">
    <property type="entry name" value="ACP-like_sf"/>
</dbReference>
<feature type="domain" description="Carrier" evidence="3">
    <location>
        <begin position="165"/>
        <end position="240"/>
    </location>
</feature>
<dbReference type="InterPro" id="IPR020806">
    <property type="entry name" value="PKS_PP-bd"/>
</dbReference>
<keyword evidence="5" id="KW-1185">Reference proteome</keyword>
<evidence type="ECO:0000313" key="4">
    <source>
        <dbReference type="EMBL" id="MEO3715871.1"/>
    </source>
</evidence>
<dbReference type="InterPro" id="IPR006162">
    <property type="entry name" value="Ppantetheine_attach_site"/>
</dbReference>
<dbReference type="SUPFAM" id="SSF47336">
    <property type="entry name" value="ACP-like"/>
    <property type="match status" value="1"/>
</dbReference>
<dbReference type="Pfam" id="PF13193">
    <property type="entry name" value="AMP-binding_C"/>
    <property type="match status" value="1"/>
</dbReference>
<reference evidence="4 5" key="1">
    <citation type="submission" date="2024-05" db="EMBL/GenBank/DDBJ databases">
        <title>Roseateles sp. 2.12 16S ribosomal RNA gene Genome sequencing and assembly.</title>
        <authorList>
            <person name="Woo H."/>
        </authorList>
    </citation>
    <scope>NUCLEOTIDE SEQUENCE [LARGE SCALE GENOMIC DNA]</scope>
    <source>
        <strain evidence="4 5">2.12</strain>
    </source>
</reference>
<dbReference type="PANTHER" id="PTHR45527">
    <property type="entry name" value="NONRIBOSOMAL PEPTIDE SYNTHETASE"/>
    <property type="match status" value="1"/>
</dbReference>
<dbReference type="SUPFAM" id="SSF56801">
    <property type="entry name" value="Acetyl-CoA synthetase-like"/>
    <property type="match status" value="1"/>
</dbReference>
<dbReference type="EMBL" id="JBDPZC010000021">
    <property type="protein sequence ID" value="MEO3715871.1"/>
    <property type="molecule type" value="Genomic_DNA"/>
</dbReference>
<sequence>GVGLARGYLNRDELTQEKFVPNPFHDEGDPGSSARMYRTGDLARWREDGVLEYLGRLDHQVKIRGFRIELGEIEAALAACEGVREAVVLAREVGGDKKLVAYLTGEASKTDGATLRESLGRRLPDYMVPSAFVVLEALPLTPNGKLDRKALPEPELGGQAREYVAPRNEVEAQLCEIWQEVLGVERVGVMDDFFLLGGHSLLAVRMVAAIHKRLGFEVSAQVLFAGPTVERLAALAQALTLNENAAQALGPDEAYEEGVF</sequence>
<dbReference type="InterPro" id="IPR025110">
    <property type="entry name" value="AMP-bd_C"/>
</dbReference>